<proteinExistence type="inferred from homology"/>
<dbReference type="GO" id="GO:0005635">
    <property type="term" value="C:nuclear envelope"/>
    <property type="evidence" value="ECO:0007669"/>
    <property type="project" value="UniProtKB-SubCell"/>
</dbReference>
<comment type="subcellular location">
    <subcellularLocation>
        <location evidence="1">Nucleus envelope</location>
    </subcellularLocation>
</comment>
<evidence type="ECO:0000256" key="2">
    <source>
        <dbReference type="ARBA" id="ARBA00008632"/>
    </source>
</evidence>
<evidence type="ECO:0000256" key="6">
    <source>
        <dbReference type="ARBA" id="ARBA00023242"/>
    </source>
</evidence>
<evidence type="ECO:0000256" key="3">
    <source>
        <dbReference type="ARBA" id="ARBA00013465"/>
    </source>
</evidence>
<dbReference type="GO" id="GO:0016055">
    <property type="term" value="P:Wnt signaling pathway"/>
    <property type="evidence" value="ECO:0007669"/>
    <property type="project" value="UniProtKB-KW"/>
</dbReference>
<accession>A0AA97K818</accession>
<keyword evidence="5" id="KW-0879">Wnt signaling pathway</keyword>
<keyword evidence="6" id="KW-0539">Nucleus</keyword>
<dbReference type="KEGG" id="emc:129341232"/>
<feature type="compositionally biased region" description="Basic and acidic residues" evidence="7">
    <location>
        <begin position="107"/>
        <end position="116"/>
    </location>
</feature>
<feature type="compositionally biased region" description="Polar residues" evidence="7">
    <location>
        <begin position="176"/>
        <end position="191"/>
    </location>
</feature>
<dbReference type="Pfam" id="PF23999">
    <property type="entry name" value="CUSTOS"/>
    <property type="match status" value="1"/>
</dbReference>
<dbReference type="RefSeq" id="XP_054852298.1">
    <property type="nucleotide sequence ID" value="XM_054996323.1"/>
</dbReference>
<dbReference type="GO" id="GO:0030178">
    <property type="term" value="P:negative regulation of Wnt signaling pathway"/>
    <property type="evidence" value="ECO:0007669"/>
    <property type="project" value="TreeGrafter"/>
</dbReference>
<dbReference type="PANTHER" id="PTHR14482">
    <property type="entry name" value="CHROMOSOME 12 ORF 43 HOMOLOG"/>
    <property type="match status" value="1"/>
</dbReference>
<sequence length="272" mass="30224">MAAATGASDSESGGEEERERLREAVWDVAPQRAAADLESSDGNFLKSKLPSTVSSIRYKASDRGSDQNELQTTPEFRAHVAKKLGSILDSYITISEHVSGCAQTCRKASETDDDSFRLFSSSVPGDSEKPEPSPSRRRQLQHSSSSETDEDQEWQRCQEAAVSAADILKQSSLQATLQVPSNGQRCQTAESSQKKKKRKKKTKVKEECDSERDIIERDHKNKVGVLAEMSPCLSGACEREEHVSVKDNGFSREAMVVKKKKKKRKKIETRTE</sequence>
<protein>
    <recommendedName>
        <fullName evidence="3">Protein CUSTOS</fullName>
    </recommendedName>
</protein>
<dbReference type="AlphaFoldDB" id="A0AA97K818"/>
<comment type="similarity">
    <text evidence="2">Belongs to the CUSTOS family.</text>
</comment>
<keyword evidence="4" id="KW-0217">Developmental protein</keyword>
<reference evidence="9" key="1">
    <citation type="submission" date="2025-08" db="UniProtKB">
        <authorList>
            <consortium name="RefSeq"/>
        </authorList>
    </citation>
    <scope>IDENTIFICATION</scope>
    <source>
        <tissue evidence="9">Blood</tissue>
    </source>
</reference>
<dbReference type="GeneID" id="129341232"/>
<feature type="region of interest" description="Disordered" evidence="7">
    <location>
        <begin position="102"/>
        <end position="156"/>
    </location>
</feature>
<evidence type="ECO:0000256" key="7">
    <source>
        <dbReference type="SAM" id="MobiDB-lite"/>
    </source>
</evidence>
<feature type="compositionally biased region" description="Basic residues" evidence="7">
    <location>
        <begin position="194"/>
        <end position="203"/>
    </location>
</feature>
<feature type="region of interest" description="Disordered" evidence="7">
    <location>
        <begin position="1"/>
        <end position="21"/>
    </location>
</feature>
<evidence type="ECO:0000256" key="1">
    <source>
        <dbReference type="ARBA" id="ARBA00004259"/>
    </source>
</evidence>
<dbReference type="PANTHER" id="PTHR14482:SF0">
    <property type="entry name" value="PROTEIN CUSTOS"/>
    <property type="match status" value="1"/>
</dbReference>
<dbReference type="GO" id="GO:0060061">
    <property type="term" value="P:Spemann organizer formation"/>
    <property type="evidence" value="ECO:0007669"/>
    <property type="project" value="TreeGrafter"/>
</dbReference>
<feature type="region of interest" description="Disordered" evidence="7">
    <location>
        <begin position="176"/>
        <end position="205"/>
    </location>
</feature>
<evidence type="ECO:0000313" key="8">
    <source>
        <dbReference type="Proteomes" id="UP001190640"/>
    </source>
</evidence>
<dbReference type="InterPro" id="IPR026694">
    <property type="entry name" value="CUSTOS"/>
</dbReference>
<evidence type="ECO:0000313" key="9">
    <source>
        <dbReference type="RefSeq" id="XP_054852298.1"/>
    </source>
</evidence>
<dbReference type="CTD" id="105014215"/>
<dbReference type="Proteomes" id="UP001190640">
    <property type="component" value="Chromosome 13"/>
</dbReference>
<keyword evidence="8" id="KW-1185">Reference proteome</keyword>
<feature type="compositionally biased region" description="Low complexity" evidence="7">
    <location>
        <begin position="1"/>
        <end position="11"/>
    </location>
</feature>
<name>A0AA97K818_EUBMA</name>
<gene>
    <name evidence="9" type="primary">C13H12orf43</name>
</gene>
<evidence type="ECO:0000256" key="5">
    <source>
        <dbReference type="ARBA" id="ARBA00022687"/>
    </source>
</evidence>
<evidence type="ECO:0000256" key="4">
    <source>
        <dbReference type="ARBA" id="ARBA00022473"/>
    </source>
</evidence>
<organism evidence="8 9">
    <name type="scientific">Eublepharis macularius</name>
    <name type="common">Leopard gecko</name>
    <name type="synonym">Cyrtodactylus macularius</name>
    <dbReference type="NCBI Taxonomy" id="481883"/>
    <lineage>
        <taxon>Eukaryota</taxon>
        <taxon>Metazoa</taxon>
        <taxon>Chordata</taxon>
        <taxon>Craniata</taxon>
        <taxon>Vertebrata</taxon>
        <taxon>Euteleostomi</taxon>
        <taxon>Lepidosauria</taxon>
        <taxon>Squamata</taxon>
        <taxon>Bifurcata</taxon>
        <taxon>Gekkota</taxon>
        <taxon>Eublepharidae</taxon>
        <taxon>Eublepharinae</taxon>
        <taxon>Eublepharis</taxon>
    </lineage>
</organism>